<dbReference type="InterPro" id="IPR002804">
    <property type="entry name" value="Archease"/>
</dbReference>
<evidence type="ECO:0000313" key="8">
    <source>
        <dbReference type="Proteomes" id="UP000037210"/>
    </source>
</evidence>
<reference evidence="7 8" key="1">
    <citation type="submission" date="2015-06" db="EMBL/GenBank/DDBJ databases">
        <title>New insights into the roles of widespread benthic archaea in carbon and nitrogen cycling.</title>
        <authorList>
            <person name="Lazar C.S."/>
            <person name="Baker B.J."/>
            <person name="Seitz K.W."/>
            <person name="Hyde A.S."/>
            <person name="Dick G.J."/>
            <person name="Hinrichs K.-U."/>
            <person name="Teske A.P."/>
        </authorList>
    </citation>
    <scope>NUCLEOTIDE SEQUENCE [LARGE SCALE GENOMIC DNA]</scope>
    <source>
        <strain evidence="7">DG-45</strain>
    </source>
</reference>
<dbReference type="NCBIfam" id="NF001617">
    <property type="entry name" value="PRK00407.1"/>
    <property type="match status" value="1"/>
</dbReference>
<evidence type="ECO:0000256" key="1">
    <source>
        <dbReference type="ARBA" id="ARBA00007963"/>
    </source>
</evidence>
<comment type="caution">
    <text evidence="7">The sequence shown here is derived from an EMBL/GenBank/DDBJ whole genome shotgun (WGS) entry which is preliminary data.</text>
</comment>
<dbReference type="EMBL" id="LFWZ01000028">
    <property type="protein sequence ID" value="KON30554.1"/>
    <property type="molecule type" value="Genomic_DNA"/>
</dbReference>
<dbReference type="HAMAP" id="MF_01222">
    <property type="entry name" value="Archease_arch"/>
    <property type="match status" value="1"/>
</dbReference>
<keyword evidence="4 5" id="KW-0106">Calcium</keyword>
<feature type="binding site" evidence="5">
    <location>
        <position position="15"/>
    </location>
    <ligand>
        <name>Ca(2+)</name>
        <dbReference type="ChEBI" id="CHEBI:29108"/>
    </ligand>
</feature>
<dbReference type="Gene3D" id="3.55.10.10">
    <property type="entry name" value="Archease domain"/>
    <property type="match status" value="1"/>
</dbReference>
<dbReference type="InterPro" id="IPR022952">
    <property type="entry name" value="Archease_arc"/>
</dbReference>
<dbReference type="PANTHER" id="PTHR12682:SF11">
    <property type="entry name" value="PROTEIN ARCHEASE"/>
    <property type="match status" value="1"/>
</dbReference>
<evidence type="ECO:0000256" key="2">
    <source>
        <dbReference type="ARBA" id="ARBA00022694"/>
    </source>
</evidence>
<dbReference type="InterPro" id="IPR023572">
    <property type="entry name" value="Archease_dom"/>
</dbReference>
<dbReference type="Proteomes" id="UP000037210">
    <property type="component" value="Unassembled WGS sequence"/>
</dbReference>
<evidence type="ECO:0000256" key="5">
    <source>
        <dbReference type="HAMAP-Rule" id="MF_01222"/>
    </source>
</evidence>
<protein>
    <recommendedName>
        <fullName evidence="5">Protein archease</fullName>
    </recommendedName>
</protein>
<dbReference type="GO" id="GO:0005509">
    <property type="term" value="F:calcium ion binding"/>
    <property type="evidence" value="ECO:0007669"/>
    <property type="project" value="UniProtKB-UniRule"/>
</dbReference>
<feature type="binding site" evidence="5">
    <location>
        <position position="145"/>
    </location>
    <ligand>
        <name>Ca(2+)</name>
        <dbReference type="ChEBI" id="CHEBI:29108"/>
    </ligand>
</feature>
<proteinExistence type="inferred from homology"/>
<keyword evidence="3 5" id="KW-0479">Metal-binding</keyword>
<gene>
    <name evidence="7" type="ORF">AC482_03555</name>
</gene>
<comment type="function">
    <text evidence="5">Activates the tRNA-splicing ligase complex by facilitating the enzymatic turnover of catalytic subunit RtcB. Acts by promoting the guanylylation of RtcB, a key intermediate step in tRNA ligation. Can also alter the NTP specificity of RtcB such that ATP, dGTP or ITP is used efficiently.</text>
</comment>
<evidence type="ECO:0000256" key="3">
    <source>
        <dbReference type="ARBA" id="ARBA00022723"/>
    </source>
</evidence>
<dbReference type="SUPFAM" id="SSF69819">
    <property type="entry name" value="MTH1598-like"/>
    <property type="match status" value="1"/>
</dbReference>
<comment type="similarity">
    <text evidence="1 5">Belongs to the archease family.</text>
</comment>
<feature type="domain" description="Archease" evidence="6">
    <location>
        <begin position="7"/>
        <end position="145"/>
    </location>
</feature>
<dbReference type="Pfam" id="PF01951">
    <property type="entry name" value="Archease"/>
    <property type="match status" value="1"/>
</dbReference>
<dbReference type="InterPro" id="IPR036820">
    <property type="entry name" value="Archease_dom_sf"/>
</dbReference>
<dbReference type="GO" id="GO:0006388">
    <property type="term" value="P:tRNA splicing, via endonucleolytic cleavage and ligation"/>
    <property type="evidence" value="ECO:0007669"/>
    <property type="project" value="UniProtKB-UniRule"/>
</dbReference>
<evidence type="ECO:0000256" key="4">
    <source>
        <dbReference type="ARBA" id="ARBA00022837"/>
    </source>
</evidence>
<dbReference type="PANTHER" id="PTHR12682">
    <property type="entry name" value="ARCHEASE"/>
    <property type="match status" value="1"/>
</dbReference>
<keyword evidence="2 5" id="KW-0819">tRNA processing</keyword>
<accession>A0A0M0BQ43</accession>
<feature type="binding site" evidence="5">
    <location>
        <position position="144"/>
    </location>
    <ligand>
        <name>Ca(2+)</name>
        <dbReference type="ChEBI" id="CHEBI:29108"/>
    </ligand>
</feature>
<dbReference type="AlphaFoldDB" id="A0A0M0BQ43"/>
<name>A0A0M0BQ43_9ARCH</name>
<organism evidence="7 8">
    <name type="scientific">miscellaneous Crenarchaeota group-15 archaeon DG-45</name>
    <dbReference type="NCBI Taxonomy" id="1685127"/>
    <lineage>
        <taxon>Archaea</taxon>
        <taxon>Candidatus Bathyarchaeota</taxon>
        <taxon>MCG-15</taxon>
    </lineage>
</organism>
<evidence type="ECO:0000259" key="6">
    <source>
        <dbReference type="Pfam" id="PF01951"/>
    </source>
</evidence>
<sequence length="145" mass="16193">MRVKKRFEYLEHTADVYVAAYGSSLGEALENAALATVEVMTDAEKVEPKTLETVELEARDEASLLYAWLEELLIRFDAEGLLFSSFKVSSVEGTEGGFRLRAEIRGEAFDPARHPQRVGVKAVTYHLMEIVREPGGVTVKFVLDI</sequence>
<evidence type="ECO:0000313" key="7">
    <source>
        <dbReference type="EMBL" id="KON30554.1"/>
    </source>
</evidence>